<dbReference type="Pfam" id="PF04103">
    <property type="entry name" value="CD20"/>
    <property type="match status" value="1"/>
</dbReference>
<dbReference type="InParanoid" id="G5AMK1"/>
<evidence type="ECO:0000313" key="10">
    <source>
        <dbReference type="Proteomes" id="UP000006813"/>
    </source>
</evidence>
<evidence type="ECO:0000256" key="2">
    <source>
        <dbReference type="ARBA" id="ARBA00006022"/>
    </source>
</evidence>
<comment type="similarity">
    <text evidence="2">Belongs to the TMEM176 family.</text>
</comment>
<evidence type="ECO:0000256" key="1">
    <source>
        <dbReference type="ARBA" id="ARBA00004141"/>
    </source>
</evidence>
<dbReference type="EMBL" id="JH166004">
    <property type="protein sequence ID" value="EHA98261.1"/>
    <property type="molecule type" value="Genomic_DNA"/>
</dbReference>
<evidence type="ECO:0000256" key="6">
    <source>
        <dbReference type="ARBA" id="ARBA00023136"/>
    </source>
</evidence>
<dbReference type="STRING" id="10181.G5AMK1"/>
<sequence>MHQYYDFEQSSSFTYLASFEFEGQVFDKSAGDSDSMGPVKGHQAQIPNLPWGAQEPSERFSSLLWPSLKSRQTPMDAGTADSSKVASEAPQPTHINVHIHEESALAQLLLTGCSLLRIPATATATSATTQTLGSSRLLVASWVVQIVLGLLSGVLGGFLYILMCYRLCSSGAAIWTGPVAVLAGAAAFVYEKQGGICWALLRTLLTLAAFCTAIAAIVIGAGNFSEYHNSWTMSSDYICEASSSNWHVTPPSTLSPKPERQRLCISQVNMLKNLSVSLQSMLLGVWVLLLLASLVPLCLYCWKRFSIKEAKNVNLNAVVCKLCFLHPDVQENQREGCGAPCEVAGTSWSRPDRALQIFGSGRFWARAGVRRERPRCFARARALSPGSAGSGTRAPPVASAVRGRPLLASGASVPGPLPVSLCGSSQVPEAVLGHRPEEQGRAPDRREVPTPVPQVLIAAAGPAQDLLALTDQEADPQVARELQDGRPGPSESSSASGLPATHSPAAPPRSRPGVHTSGASSHGEQPAADTSELSPYRSPRRPGTSATASLEDRQQMAPTAPCHQRLLLQLPQPQQDTGVPQNSTAWRERVTKSSSYAGQPPIWS</sequence>
<dbReference type="Proteomes" id="UP000006813">
    <property type="component" value="Unassembled WGS sequence"/>
</dbReference>
<gene>
    <name evidence="9" type="ORF">GW7_03458</name>
</gene>
<reference evidence="9 10" key="1">
    <citation type="journal article" date="2011" name="Nature">
        <title>Genome sequencing reveals insights into physiology and longevity of the naked mole rat.</title>
        <authorList>
            <person name="Kim E.B."/>
            <person name="Fang X."/>
            <person name="Fushan A.A."/>
            <person name="Huang Z."/>
            <person name="Lobanov A.V."/>
            <person name="Han L."/>
            <person name="Marino S.M."/>
            <person name="Sun X."/>
            <person name="Turanov A.A."/>
            <person name="Yang P."/>
            <person name="Yim S.H."/>
            <person name="Zhao X."/>
            <person name="Kasaikina M.V."/>
            <person name="Stoletzki N."/>
            <person name="Peng C."/>
            <person name="Polak P."/>
            <person name="Xiong Z."/>
            <person name="Kiezun A."/>
            <person name="Zhu Y."/>
            <person name="Chen Y."/>
            <person name="Kryukov G.V."/>
            <person name="Zhang Q."/>
            <person name="Peshkin L."/>
            <person name="Yang L."/>
            <person name="Bronson R.T."/>
            <person name="Buffenstein R."/>
            <person name="Wang B."/>
            <person name="Han C."/>
            <person name="Li Q."/>
            <person name="Chen L."/>
            <person name="Zhao W."/>
            <person name="Sunyaev S.R."/>
            <person name="Park T.J."/>
            <person name="Zhang G."/>
            <person name="Wang J."/>
            <person name="Gladyshev V.N."/>
        </authorList>
    </citation>
    <scope>NUCLEOTIDE SEQUENCE [LARGE SCALE GENOMIC DNA]</scope>
</reference>
<feature type="transmembrane region" description="Helical" evidence="8">
    <location>
        <begin position="137"/>
        <end position="161"/>
    </location>
</feature>
<name>G5AMK1_HETGA</name>
<keyword evidence="3" id="KW-0597">Phosphoprotein</keyword>
<dbReference type="GO" id="GO:0016020">
    <property type="term" value="C:membrane"/>
    <property type="evidence" value="ECO:0007669"/>
    <property type="project" value="UniProtKB-SubCell"/>
</dbReference>
<accession>G5AMK1</accession>
<organism evidence="9 10">
    <name type="scientific">Heterocephalus glaber</name>
    <name type="common">Naked mole rat</name>
    <dbReference type="NCBI Taxonomy" id="10181"/>
    <lineage>
        <taxon>Eukaryota</taxon>
        <taxon>Metazoa</taxon>
        <taxon>Chordata</taxon>
        <taxon>Craniata</taxon>
        <taxon>Vertebrata</taxon>
        <taxon>Euteleostomi</taxon>
        <taxon>Mammalia</taxon>
        <taxon>Eutheria</taxon>
        <taxon>Euarchontoglires</taxon>
        <taxon>Glires</taxon>
        <taxon>Rodentia</taxon>
        <taxon>Hystricomorpha</taxon>
        <taxon>Bathyergidae</taxon>
        <taxon>Heterocephalus</taxon>
    </lineage>
</organism>
<dbReference type="PANTHER" id="PTHR15756">
    <property type="entry name" value="LR8/HCA112"/>
    <property type="match status" value="1"/>
</dbReference>
<feature type="compositionally biased region" description="Low complexity" evidence="7">
    <location>
        <begin position="566"/>
        <end position="575"/>
    </location>
</feature>
<dbReference type="InterPro" id="IPR007237">
    <property type="entry name" value="CD20-like"/>
</dbReference>
<feature type="transmembrane region" description="Helical" evidence="8">
    <location>
        <begin position="281"/>
        <end position="302"/>
    </location>
</feature>
<evidence type="ECO:0000256" key="5">
    <source>
        <dbReference type="ARBA" id="ARBA00022989"/>
    </source>
</evidence>
<evidence type="ECO:0000313" key="9">
    <source>
        <dbReference type="EMBL" id="EHA98261.1"/>
    </source>
</evidence>
<keyword evidence="6 8" id="KW-0472">Membrane</keyword>
<dbReference type="PANTHER" id="PTHR15756:SF6">
    <property type="entry name" value="TRANSMEMBRANE PROTEIN 176A"/>
    <property type="match status" value="1"/>
</dbReference>
<keyword evidence="5 8" id="KW-1133">Transmembrane helix</keyword>
<comment type="subcellular location">
    <subcellularLocation>
        <location evidence="1">Membrane</location>
        <topology evidence="1">Multi-pass membrane protein</topology>
    </subcellularLocation>
</comment>
<feature type="region of interest" description="Disordered" evidence="7">
    <location>
        <begin position="476"/>
        <end position="604"/>
    </location>
</feature>
<keyword evidence="4 8" id="KW-0812">Transmembrane</keyword>
<evidence type="ECO:0000256" key="8">
    <source>
        <dbReference type="SAM" id="Phobius"/>
    </source>
</evidence>
<feature type="transmembrane region" description="Helical" evidence="8">
    <location>
        <begin position="173"/>
        <end position="191"/>
    </location>
</feature>
<feature type="transmembrane region" description="Helical" evidence="8">
    <location>
        <begin position="203"/>
        <end position="224"/>
    </location>
</feature>
<feature type="compositionally biased region" description="Polar residues" evidence="7">
    <location>
        <begin position="576"/>
        <end position="585"/>
    </location>
</feature>
<protein>
    <submittedName>
        <fullName evidence="9">Transmembrane protein 176A</fullName>
    </submittedName>
</protein>
<evidence type="ECO:0000256" key="4">
    <source>
        <dbReference type="ARBA" id="ARBA00022692"/>
    </source>
</evidence>
<evidence type="ECO:0000256" key="3">
    <source>
        <dbReference type="ARBA" id="ARBA00022553"/>
    </source>
</evidence>
<evidence type="ECO:0000256" key="7">
    <source>
        <dbReference type="SAM" id="MobiDB-lite"/>
    </source>
</evidence>
<feature type="region of interest" description="Disordered" evidence="7">
    <location>
        <begin position="30"/>
        <end position="51"/>
    </location>
</feature>
<dbReference type="InterPro" id="IPR009281">
    <property type="entry name" value="TMEM176A/TMEM176B"/>
</dbReference>
<dbReference type="AlphaFoldDB" id="G5AMK1"/>
<proteinExistence type="inferred from homology"/>
<dbReference type="eggNOG" id="ENOG502SF8T">
    <property type="taxonomic scope" value="Eukaryota"/>
</dbReference>